<keyword evidence="1" id="KW-0407">Ion channel</keyword>
<comment type="caution">
    <text evidence="3">The sequence shown here is derived from an EMBL/GenBank/DDBJ whole genome shotgun (WGS) entry which is preliminary data.</text>
</comment>
<feature type="domain" description="Cyclic nucleotide-binding" evidence="2">
    <location>
        <begin position="11"/>
        <end position="63"/>
    </location>
</feature>
<dbReference type="InterPro" id="IPR014710">
    <property type="entry name" value="RmlC-like_jellyroll"/>
</dbReference>
<accession>A0AAD7ZUJ3</accession>
<dbReference type="InterPro" id="IPR018490">
    <property type="entry name" value="cNMP-bd_dom_sf"/>
</dbReference>
<gene>
    <name evidence="3" type="ORF">L9F63_019448</name>
</gene>
<evidence type="ECO:0000313" key="3">
    <source>
        <dbReference type="EMBL" id="KAJ9586957.1"/>
    </source>
</evidence>
<organism evidence="3 4">
    <name type="scientific">Diploptera punctata</name>
    <name type="common">Pacific beetle cockroach</name>
    <dbReference type="NCBI Taxonomy" id="6984"/>
    <lineage>
        <taxon>Eukaryota</taxon>
        <taxon>Metazoa</taxon>
        <taxon>Ecdysozoa</taxon>
        <taxon>Arthropoda</taxon>
        <taxon>Hexapoda</taxon>
        <taxon>Insecta</taxon>
        <taxon>Pterygota</taxon>
        <taxon>Neoptera</taxon>
        <taxon>Polyneoptera</taxon>
        <taxon>Dictyoptera</taxon>
        <taxon>Blattodea</taxon>
        <taxon>Blaberoidea</taxon>
        <taxon>Blaberidae</taxon>
        <taxon>Diplopterinae</taxon>
        <taxon>Diploptera</taxon>
    </lineage>
</organism>
<keyword evidence="4" id="KW-1185">Reference proteome</keyword>
<proteinExistence type="predicted"/>
<name>A0AAD7ZUJ3_DIPPU</name>
<dbReference type="GO" id="GO:0005221">
    <property type="term" value="F:intracellularly cyclic nucleotide-activated monoatomic cation channel activity"/>
    <property type="evidence" value="ECO:0007669"/>
    <property type="project" value="InterPro"/>
</dbReference>
<dbReference type="SUPFAM" id="SSF51206">
    <property type="entry name" value="cAMP-binding domain-like"/>
    <property type="match status" value="1"/>
</dbReference>
<reference evidence="3" key="2">
    <citation type="submission" date="2023-05" db="EMBL/GenBank/DDBJ databases">
        <authorList>
            <person name="Fouks B."/>
        </authorList>
    </citation>
    <scope>NUCLEOTIDE SEQUENCE</scope>
    <source>
        <strain evidence="3">Stay&amp;Tobe</strain>
        <tissue evidence="3">Testes</tissue>
    </source>
</reference>
<evidence type="ECO:0000313" key="4">
    <source>
        <dbReference type="Proteomes" id="UP001233999"/>
    </source>
</evidence>
<dbReference type="GO" id="GO:0044877">
    <property type="term" value="F:protein-containing complex binding"/>
    <property type="evidence" value="ECO:0007669"/>
    <property type="project" value="TreeGrafter"/>
</dbReference>
<keyword evidence="1" id="KW-0813">Transport</keyword>
<dbReference type="Proteomes" id="UP001233999">
    <property type="component" value="Unassembled WGS sequence"/>
</dbReference>
<keyword evidence="1" id="KW-1071">Ligand-gated ion channel</keyword>
<dbReference type="CDD" id="cd00038">
    <property type="entry name" value="CAP_ED"/>
    <property type="match status" value="1"/>
</dbReference>
<keyword evidence="1" id="KW-0406">Ion transport</keyword>
<dbReference type="AlphaFoldDB" id="A0AAD7ZUJ3"/>
<dbReference type="PROSITE" id="PS50042">
    <property type="entry name" value="CNMP_BINDING_3"/>
    <property type="match status" value="1"/>
</dbReference>
<dbReference type="EMBL" id="JASPKZ010006821">
    <property type="protein sequence ID" value="KAJ9586957.1"/>
    <property type="molecule type" value="Genomic_DNA"/>
</dbReference>
<dbReference type="PANTHER" id="PTHR45638">
    <property type="entry name" value="CYCLIC NUCLEOTIDE-GATED CATION CHANNEL SUBUNIT A"/>
    <property type="match status" value="1"/>
</dbReference>
<dbReference type="InterPro" id="IPR050866">
    <property type="entry name" value="CNG_cation_channel"/>
</dbReference>
<dbReference type="GO" id="GO:0005249">
    <property type="term" value="F:voltage-gated potassium channel activity"/>
    <property type="evidence" value="ECO:0007669"/>
    <property type="project" value="TreeGrafter"/>
</dbReference>
<evidence type="ECO:0000259" key="2">
    <source>
        <dbReference type="PROSITE" id="PS50042"/>
    </source>
</evidence>
<dbReference type="InterPro" id="IPR000595">
    <property type="entry name" value="cNMP-bd_dom"/>
</dbReference>
<protein>
    <recommendedName>
        <fullName evidence="2">Cyclic nucleotide-binding domain-containing protein</fullName>
    </recommendedName>
</protein>
<dbReference type="Gene3D" id="2.60.120.10">
    <property type="entry name" value="Jelly Rolls"/>
    <property type="match status" value="1"/>
</dbReference>
<dbReference type="PANTHER" id="PTHR45638:SF19">
    <property type="entry name" value="CYCLIC NUCLEOTIDE-BINDING DOMAIN-CONTAINING PROTEIN"/>
    <property type="match status" value="1"/>
</dbReference>
<reference evidence="3" key="1">
    <citation type="journal article" date="2023" name="IScience">
        <title>Live-bearing cockroach genome reveals convergent evolutionary mechanisms linked to viviparity in insects and beyond.</title>
        <authorList>
            <person name="Fouks B."/>
            <person name="Harrison M.C."/>
            <person name="Mikhailova A.A."/>
            <person name="Marchal E."/>
            <person name="English S."/>
            <person name="Carruthers M."/>
            <person name="Jennings E.C."/>
            <person name="Chiamaka E.L."/>
            <person name="Frigard R.A."/>
            <person name="Pippel M."/>
            <person name="Attardo G.M."/>
            <person name="Benoit J.B."/>
            <person name="Bornberg-Bauer E."/>
            <person name="Tobe S.S."/>
        </authorList>
    </citation>
    <scope>NUCLEOTIDE SEQUENCE</scope>
    <source>
        <strain evidence="3">Stay&amp;Tobe</strain>
    </source>
</reference>
<sequence>MYGHLIDKHPLFSGLHVDLLRQIVGKLDRCIYFPQNVIIESGDVDDTMYFIHDGEVEVLEKGKPHKNMYKARTTVEVLMLRRTSWIHLLDFFPDSKEQIYNRIVFPDSSYMKV</sequence>
<evidence type="ECO:0000256" key="1">
    <source>
        <dbReference type="ARBA" id="ARBA00023286"/>
    </source>
</evidence>